<organism evidence="3 4">
    <name type="scientific">Mycena rosella</name>
    <name type="common">Pink bonnet</name>
    <name type="synonym">Agaricus rosellus</name>
    <dbReference type="NCBI Taxonomy" id="1033263"/>
    <lineage>
        <taxon>Eukaryota</taxon>
        <taxon>Fungi</taxon>
        <taxon>Dikarya</taxon>
        <taxon>Basidiomycota</taxon>
        <taxon>Agaricomycotina</taxon>
        <taxon>Agaricomycetes</taxon>
        <taxon>Agaricomycetidae</taxon>
        <taxon>Agaricales</taxon>
        <taxon>Marasmiineae</taxon>
        <taxon>Mycenaceae</taxon>
        <taxon>Mycena</taxon>
    </lineage>
</organism>
<feature type="domain" description="Rhamnogalacturonase B N-terminal" evidence="2">
    <location>
        <begin position="105"/>
        <end position="199"/>
    </location>
</feature>
<reference evidence="3" key="1">
    <citation type="submission" date="2023-03" db="EMBL/GenBank/DDBJ databases">
        <title>Massive genome expansion in bonnet fungi (Mycena s.s.) driven by repeated elements and novel gene families across ecological guilds.</title>
        <authorList>
            <consortium name="Lawrence Berkeley National Laboratory"/>
            <person name="Harder C.B."/>
            <person name="Miyauchi S."/>
            <person name="Viragh M."/>
            <person name="Kuo A."/>
            <person name="Thoen E."/>
            <person name="Andreopoulos B."/>
            <person name="Lu D."/>
            <person name="Skrede I."/>
            <person name="Drula E."/>
            <person name="Henrissat B."/>
            <person name="Morin E."/>
            <person name="Kohler A."/>
            <person name="Barry K."/>
            <person name="LaButti K."/>
            <person name="Morin E."/>
            <person name="Salamov A."/>
            <person name="Lipzen A."/>
            <person name="Mereny Z."/>
            <person name="Hegedus B."/>
            <person name="Baldrian P."/>
            <person name="Stursova M."/>
            <person name="Weitz H."/>
            <person name="Taylor A."/>
            <person name="Grigoriev I.V."/>
            <person name="Nagy L.G."/>
            <person name="Martin F."/>
            <person name="Kauserud H."/>
        </authorList>
    </citation>
    <scope>NUCLEOTIDE SEQUENCE</scope>
    <source>
        <strain evidence="3">CBHHK067</strain>
    </source>
</reference>
<sequence length="204" mass="21141">MHVRCAAIPLIPRENIAPVTNVGAESVWCSCSAFAGPFATSSMYTALTGVALGFGVFRQQIVATFVHSGSINVQRAAQYSAFLVMKFLSLSCALLALLSSAFAAFGVTSSGSNLLVDSGAGLVTTTNTATTSINFNGKQLQDSTKFTQLSSGLGSATVTSSVVDVIKITISTSTITQYYVVLSAVNTICVGSFASAEPIVLWVN</sequence>
<dbReference type="GO" id="GO:0016837">
    <property type="term" value="F:carbon-oxygen lyase activity, acting on polysaccharides"/>
    <property type="evidence" value="ECO:0007669"/>
    <property type="project" value="InterPro"/>
</dbReference>
<dbReference type="Pfam" id="PF09284">
    <property type="entry name" value="RhgB_N"/>
    <property type="match status" value="1"/>
</dbReference>
<keyword evidence="1" id="KW-1133">Transmembrane helix</keyword>
<dbReference type="InterPro" id="IPR014718">
    <property type="entry name" value="GH-type_carb-bd"/>
</dbReference>
<evidence type="ECO:0000313" key="4">
    <source>
        <dbReference type="Proteomes" id="UP001221757"/>
    </source>
</evidence>
<gene>
    <name evidence="3" type="ORF">B0H17DRAFT_414713</name>
</gene>
<evidence type="ECO:0000256" key="1">
    <source>
        <dbReference type="SAM" id="Phobius"/>
    </source>
</evidence>
<dbReference type="InterPro" id="IPR011013">
    <property type="entry name" value="Gal_mutarotase_sf_dom"/>
</dbReference>
<dbReference type="GO" id="GO:0030246">
    <property type="term" value="F:carbohydrate binding"/>
    <property type="evidence" value="ECO:0007669"/>
    <property type="project" value="InterPro"/>
</dbReference>
<dbReference type="AlphaFoldDB" id="A0AAD7GI34"/>
<dbReference type="Gene3D" id="2.70.98.10">
    <property type="match status" value="1"/>
</dbReference>
<dbReference type="InterPro" id="IPR016590">
    <property type="entry name" value="Rhamnogalacturonase_B"/>
</dbReference>
<dbReference type="Proteomes" id="UP001221757">
    <property type="component" value="Unassembled WGS sequence"/>
</dbReference>
<comment type="caution">
    <text evidence="3">The sequence shown here is derived from an EMBL/GenBank/DDBJ whole genome shotgun (WGS) entry which is preliminary data.</text>
</comment>
<keyword evidence="4" id="KW-1185">Reference proteome</keyword>
<proteinExistence type="predicted"/>
<dbReference type="SUPFAM" id="SSF74650">
    <property type="entry name" value="Galactose mutarotase-like"/>
    <property type="match status" value="1"/>
</dbReference>
<dbReference type="EMBL" id="JARKIE010000036">
    <property type="protein sequence ID" value="KAJ7696027.1"/>
    <property type="molecule type" value="Genomic_DNA"/>
</dbReference>
<feature type="transmembrane region" description="Helical" evidence="1">
    <location>
        <begin position="87"/>
        <end position="107"/>
    </location>
</feature>
<keyword evidence="1" id="KW-0812">Transmembrane</keyword>
<evidence type="ECO:0000259" key="2">
    <source>
        <dbReference type="Pfam" id="PF09284"/>
    </source>
</evidence>
<accession>A0AAD7GI34</accession>
<dbReference type="PANTHER" id="PTHR36574:SF1">
    <property type="entry name" value="RHAMNOGALACTURONATE LYASE-RELATED"/>
    <property type="match status" value="1"/>
</dbReference>
<keyword evidence="1" id="KW-0472">Membrane</keyword>
<evidence type="ECO:0000313" key="3">
    <source>
        <dbReference type="EMBL" id="KAJ7696027.1"/>
    </source>
</evidence>
<dbReference type="GO" id="GO:0045490">
    <property type="term" value="P:pectin catabolic process"/>
    <property type="evidence" value="ECO:0007669"/>
    <property type="project" value="TreeGrafter"/>
</dbReference>
<dbReference type="PANTHER" id="PTHR36574">
    <property type="entry name" value="RHAMNOGALACTURONATE LYASE-RELATED"/>
    <property type="match status" value="1"/>
</dbReference>
<name>A0AAD7GI34_MYCRO</name>
<feature type="transmembrane region" description="Helical" evidence="1">
    <location>
        <begin position="44"/>
        <end position="66"/>
    </location>
</feature>
<dbReference type="InterPro" id="IPR015364">
    <property type="entry name" value="RhgB_N"/>
</dbReference>
<protein>
    <submittedName>
        <fullName evidence="3">Rhamnogalacturonase B, N-terminal-domain-containing protein</fullName>
    </submittedName>
</protein>